<comment type="caution">
    <text evidence="2">The sequence shown here is derived from an EMBL/GenBank/DDBJ whole genome shotgun (WGS) entry which is preliminary data.</text>
</comment>
<evidence type="ECO:0000259" key="1">
    <source>
        <dbReference type="Pfam" id="PF04054"/>
    </source>
</evidence>
<dbReference type="InterPro" id="IPR007196">
    <property type="entry name" value="CCR4-Not_Not1_C"/>
</dbReference>
<reference evidence="2" key="1">
    <citation type="submission" date="2021-01" db="EMBL/GenBank/DDBJ databases">
        <authorList>
            <person name="Eckstrom K.M.E."/>
        </authorList>
    </citation>
    <scope>NUCLEOTIDE SEQUENCE</scope>
    <source>
        <strain evidence="2">UVCC 0001</strain>
    </source>
</reference>
<name>A0AAD9IGE3_PROWI</name>
<accession>A0AAD9IGE3</accession>
<dbReference type="GO" id="GO:0000288">
    <property type="term" value="P:nuclear-transcribed mRNA catabolic process, deadenylation-dependent decay"/>
    <property type="evidence" value="ECO:0007669"/>
    <property type="project" value="TreeGrafter"/>
</dbReference>
<keyword evidence="3" id="KW-1185">Reference proteome</keyword>
<sequence length="154" mass="16253">MVLDPASPLSIPRAGDAAPFRSMRQAAAALAVYICLRQATEAALGEDGAAAMAALTDQLRFPSAHTAAASAAVLGVFARAQAADEAALEQLTRVMLERLIATRPHPWGLLVTFIELLKNARYGFRAHEFTRCAPDIERLFDSLSRSAGSGAGSS</sequence>
<dbReference type="GO" id="GO:0030015">
    <property type="term" value="C:CCR4-NOT core complex"/>
    <property type="evidence" value="ECO:0007669"/>
    <property type="project" value="InterPro"/>
</dbReference>
<dbReference type="PANTHER" id="PTHR13162:SF8">
    <property type="entry name" value="CCR4-NOT TRANSCRIPTION COMPLEX SUBUNIT 1"/>
    <property type="match status" value="1"/>
</dbReference>
<organism evidence="2 3">
    <name type="scientific">Prototheca wickerhamii</name>
    <dbReference type="NCBI Taxonomy" id="3111"/>
    <lineage>
        <taxon>Eukaryota</taxon>
        <taxon>Viridiplantae</taxon>
        <taxon>Chlorophyta</taxon>
        <taxon>core chlorophytes</taxon>
        <taxon>Trebouxiophyceae</taxon>
        <taxon>Chlorellales</taxon>
        <taxon>Chlorellaceae</taxon>
        <taxon>Prototheca</taxon>
    </lineage>
</organism>
<dbReference type="Pfam" id="PF04054">
    <property type="entry name" value="Not1"/>
    <property type="match status" value="1"/>
</dbReference>
<dbReference type="PANTHER" id="PTHR13162">
    <property type="entry name" value="CCR4-NOT TRANSCRIPTION COMPLEX"/>
    <property type="match status" value="1"/>
</dbReference>
<protein>
    <recommendedName>
        <fullName evidence="1">CCR4-Not complex component Not1 C-terminal domain-containing protein</fullName>
    </recommendedName>
</protein>
<gene>
    <name evidence="2" type="ORF">QBZ16_001795</name>
</gene>
<feature type="domain" description="CCR4-Not complex component Not1 C-terminal" evidence="1">
    <location>
        <begin position="52"/>
        <end position="143"/>
    </location>
</feature>
<dbReference type="GO" id="GO:0000932">
    <property type="term" value="C:P-body"/>
    <property type="evidence" value="ECO:0007669"/>
    <property type="project" value="TreeGrafter"/>
</dbReference>
<dbReference type="GO" id="GO:0060090">
    <property type="term" value="F:molecular adaptor activity"/>
    <property type="evidence" value="ECO:0007669"/>
    <property type="project" value="TreeGrafter"/>
</dbReference>
<dbReference type="EMBL" id="JASFZW010000014">
    <property type="protein sequence ID" value="KAK2075687.1"/>
    <property type="molecule type" value="Genomic_DNA"/>
</dbReference>
<evidence type="ECO:0000313" key="2">
    <source>
        <dbReference type="EMBL" id="KAK2075687.1"/>
    </source>
</evidence>
<dbReference type="AlphaFoldDB" id="A0AAD9IGE3"/>
<dbReference type="GO" id="GO:0017148">
    <property type="term" value="P:negative regulation of translation"/>
    <property type="evidence" value="ECO:0007669"/>
    <property type="project" value="InterPro"/>
</dbReference>
<dbReference type="Proteomes" id="UP001255856">
    <property type="component" value="Unassembled WGS sequence"/>
</dbReference>
<proteinExistence type="predicted"/>
<dbReference type="Gene3D" id="1.25.40.800">
    <property type="match status" value="1"/>
</dbReference>
<dbReference type="InterPro" id="IPR040398">
    <property type="entry name" value="Not1"/>
</dbReference>
<evidence type="ECO:0000313" key="3">
    <source>
        <dbReference type="Proteomes" id="UP001255856"/>
    </source>
</evidence>